<accession>A0ABW0HCU4</accession>
<name>A0ABW0HCU4_9HYPH</name>
<gene>
    <name evidence="1" type="ORF">ACFPPC_17740</name>
</gene>
<sequence length="147" mass="16871">MTKLDDDGERKMADPGRYDLAVEGIARFDHRDHLLDFRVLDEVDWVGLREAERLHLATLRQGRGFPLGYVELTKPGKSFHAVLKGERTCRNDADRRRDLVPYAEVLREFGPEIANRAARPPVEHRRHIDAAVQRLLDSVEYDTGRAA</sequence>
<proteinExistence type="predicted"/>
<comment type="caution">
    <text evidence="1">The sequence shown here is derived from an EMBL/GenBank/DDBJ whole genome shotgun (WGS) entry which is preliminary data.</text>
</comment>
<evidence type="ECO:0000313" key="1">
    <source>
        <dbReference type="EMBL" id="MFC5394485.1"/>
    </source>
</evidence>
<dbReference type="RefSeq" id="WP_377009818.1">
    <property type="nucleotide sequence ID" value="NZ_JBHSLV010000031.1"/>
</dbReference>
<dbReference type="EMBL" id="JBHSLV010000031">
    <property type="protein sequence ID" value="MFC5394485.1"/>
    <property type="molecule type" value="Genomic_DNA"/>
</dbReference>
<reference evidence="2" key="1">
    <citation type="journal article" date="2019" name="Int. J. Syst. Evol. Microbiol.">
        <title>The Global Catalogue of Microorganisms (GCM) 10K type strain sequencing project: providing services to taxonomists for standard genome sequencing and annotation.</title>
        <authorList>
            <consortium name="The Broad Institute Genomics Platform"/>
            <consortium name="The Broad Institute Genome Sequencing Center for Infectious Disease"/>
            <person name="Wu L."/>
            <person name="Ma J."/>
        </authorList>
    </citation>
    <scope>NUCLEOTIDE SEQUENCE [LARGE SCALE GENOMIC DNA]</scope>
    <source>
        <strain evidence="2">CGMCC 1.16326</strain>
    </source>
</reference>
<keyword evidence="2" id="KW-1185">Reference proteome</keyword>
<organism evidence="1 2">
    <name type="scientific">Bosea vestrisii</name>
    <dbReference type="NCBI Taxonomy" id="151416"/>
    <lineage>
        <taxon>Bacteria</taxon>
        <taxon>Pseudomonadati</taxon>
        <taxon>Pseudomonadota</taxon>
        <taxon>Alphaproteobacteria</taxon>
        <taxon>Hyphomicrobiales</taxon>
        <taxon>Boseaceae</taxon>
        <taxon>Bosea</taxon>
    </lineage>
</organism>
<protein>
    <submittedName>
        <fullName evidence="1">Uncharacterized protein</fullName>
    </submittedName>
</protein>
<dbReference type="Proteomes" id="UP001596104">
    <property type="component" value="Unassembled WGS sequence"/>
</dbReference>
<evidence type="ECO:0000313" key="2">
    <source>
        <dbReference type="Proteomes" id="UP001596104"/>
    </source>
</evidence>